<evidence type="ECO:0000313" key="2">
    <source>
        <dbReference type="Proteomes" id="UP001519363"/>
    </source>
</evidence>
<evidence type="ECO:0000313" key="1">
    <source>
        <dbReference type="EMBL" id="MBP2471902.1"/>
    </source>
</evidence>
<reference evidence="1 2" key="1">
    <citation type="submission" date="2021-03" db="EMBL/GenBank/DDBJ databases">
        <title>Sequencing the genomes of 1000 actinobacteria strains.</title>
        <authorList>
            <person name="Klenk H.-P."/>
        </authorList>
    </citation>
    <scope>NUCLEOTIDE SEQUENCE [LARGE SCALE GENOMIC DNA]</scope>
    <source>
        <strain evidence="1 2">DSM 44580</strain>
    </source>
</reference>
<keyword evidence="2" id="KW-1185">Reference proteome</keyword>
<organism evidence="1 2">
    <name type="scientific">Crossiella equi</name>
    <dbReference type="NCBI Taxonomy" id="130796"/>
    <lineage>
        <taxon>Bacteria</taxon>
        <taxon>Bacillati</taxon>
        <taxon>Actinomycetota</taxon>
        <taxon>Actinomycetes</taxon>
        <taxon>Pseudonocardiales</taxon>
        <taxon>Pseudonocardiaceae</taxon>
        <taxon>Crossiella</taxon>
    </lineage>
</organism>
<gene>
    <name evidence="1" type="ORF">JOF53_000774</name>
</gene>
<accession>A0ABS5A6P8</accession>
<dbReference type="Proteomes" id="UP001519363">
    <property type="component" value="Unassembled WGS sequence"/>
</dbReference>
<sequence length="35" mass="3826">MRDLAARVGETVLVTRRTSRSVVCPQLVEAPTRSA</sequence>
<comment type="caution">
    <text evidence="1">The sequence shown here is derived from an EMBL/GenBank/DDBJ whole genome shotgun (WGS) entry which is preliminary data.</text>
</comment>
<dbReference type="EMBL" id="JAGIOO010000001">
    <property type="protein sequence ID" value="MBP2471902.1"/>
    <property type="molecule type" value="Genomic_DNA"/>
</dbReference>
<name>A0ABS5A6P8_9PSEU</name>
<protein>
    <submittedName>
        <fullName evidence="1">Uncharacterized protein</fullName>
    </submittedName>
</protein>
<proteinExistence type="predicted"/>